<dbReference type="CDD" id="cd00093">
    <property type="entry name" value="HTH_XRE"/>
    <property type="match status" value="1"/>
</dbReference>
<dbReference type="Proteomes" id="UP001227317">
    <property type="component" value="Unassembled WGS sequence"/>
</dbReference>
<dbReference type="PROSITE" id="PS50943">
    <property type="entry name" value="HTH_CROC1"/>
    <property type="match status" value="1"/>
</dbReference>
<keyword evidence="3" id="KW-1185">Reference proteome</keyword>
<name>A0ABU0WD95_9PROT</name>
<dbReference type="EMBL" id="JAUJFI010000015">
    <property type="protein sequence ID" value="MDQ2102155.1"/>
    <property type="molecule type" value="Genomic_DNA"/>
</dbReference>
<evidence type="ECO:0000313" key="3">
    <source>
        <dbReference type="Proteomes" id="UP001227317"/>
    </source>
</evidence>
<dbReference type="RefSeq" id="WP_306704137.1">
    <property type="nucleotide sequence ID" value="NZ_JAUJFI010000015.1"/>
</dbReference>
<accession>A0ABU0WD95</accession>
<dbReference type="InterPro" id="IPR010982">
    <property type="entry name" value="Lambda_DNA-bd_dom_sf"/>
</dbReference>
<organism evidence="2 3">
    <name type="scientific">Azospirillum isscasi</name>
    <dbReference type="NCBI Taxonomy" id="3053926"/>
    <lineage>
        <taxon>Bacteria</taxon>
        <taxon>Pseudomonadati</taxon>
        <taxon>Pseudomonadota</taxon>
        <taxon>Alphaproteobacteria</taxon>
        <taxon>Rhodospirillales</taxon>
        <taxon>Azospirillaceae</taxon>
        <taxon>Azospirillum</taxon>
    </lineage>
</organism>
<proteinExistence type="predicted"/>
<dbReference type="InterPro" id="IPR001387">
    <property type="entry name" value="Cro/C1-type_HTH"/>
</dbReference>
<protein>
    <submittedName>
        <fullName evidence="2">Helix-turn-helix transcriptional regulator</fullName>
    </submittedName>
</protein>
<comment type="caution">
    <text evidence="2">The sequence shown here is derived from an EMBL/GenBank/DDBJ whole genome shotgun (WGS) entry which is preliminary data.</text>
</comment>
<reference evidence="2 3" key="1">
    <citation type="submission" date="2023-06" db="EMBL/GenBank/DDBJ databases">
        <title>Azospirillum isscasensis sp.nov, a bacterium isolated from rhizosphere soil of rice.</title>
        <authorList>
            <person name="Wang H."/>
        </authorList>
    </citation>
    <scope>NUCLEOTIDE SEQUENCE [LARGE SCALE GENOMIC DNA]</scope>
    <source>
        <strain evidence="2 3">C340-1</strain>
    </source>
</reference>
<evidence type="ECO:0000313" key="2">
    <source>
        <dbReference type="EMBL" id="MDQ2102155.1"/>
    </source>
</evidence>
<sequence>MLTYSTLVCDDSSQVKEGDSMHVSERLRLLRERAGMSKTELAKALGYKYLGGYHFENPDRKANFLPVPTVVRLISIMKPRGIGAEEILELAGFPSDILKDEGELPPNILEDSYVRTTVTALAEFLQEEKLEMAPKAQGDIVVKFCSVYQSEVRHGRQGPDLDTERVKSILRFWTVGR</sequence>
<dbReference type="SUPFAM" id="SSF47413">
    <property type="entry name" value="lambda repressor-like DNA-binding domains"/>
    <property type="match status" value="1"/>
</dbReference>
<feature type="domain" description="HTH cro/C1-type" evidence="1">
    <location>
        <begin position="27"/>
        <end position="46"/>
    </location>
</feature>
<gene>
    <name evidence="2" type="ORF">QSG27_05535</name>
</gene>
<evidence type="ECO:0000259" key="1">
    <source>
        <dbReference type="PROSITE" id="PS50943"/>
    </source>
</evidence>